<proteinExistence type="predicted"/>
<protein>
    <submittedName>
        <fullName evidence="1">Uncharacterized protein</fullName>
    </submittedName>
</protein>
<sequence length="137" mass="15615">MPWFGGYVGNWFKGYVGVGRAMAELRWAVGFFFIGGDENCKGRWVAVAVHYGKEQDMGIEALEAILMDDEFREIHSSEGGLNTSNHGFNISMSPQLDQFYFQWEKEVNWELETEAAGGLHGHPKSRLWMQPWSSSTF</sequence>
<dbReference type="Proteomes" id="UP000006729">
    <property type="component" value="Chromosome 12"/>
</dbReference>
<reference evidence="1 2" key="1">
    <citation type="journal article" date="2006" name="Science">
        <title>The genome of black cottonwood, Populus trichocarpa (Torr. &amp; Gray).</title>
        <authorList>
            <person name="Tuskan G.A."/>
            <person name="Difazio S."/>
            <person name="Jansson S."/>
            <person name="Bohlmann J."/>
            <person name="Grigoriev I."/>
            <person name="Hellsten U."/>
            <person name="Putnam N."/>
            <person name="Ralph S."/>
            <person name="Rombauts S."/>
            <person name="Salamov A."/>
            <person name="Schein J."/>
            <person name="Sterck L."/>
            <person name="Aerts A."/>
            <person name="Bhalerao R.R."/>
            <person name="Bhalerao R.P."/>
            <person name="Blaudez D."/>
            <person name="Boerjan W."/>
            <person name="Brun A."/>
            <person name="Brunner A."/>
            <person name="Busov V."/>
            <person name="Campbell M."/>
            <person name="Carlson J."/>
            <person name="Chalot M."/>
            <person name="Chapman J."/>
            <person name="Chen G.L."/>
            <person name="Cooper D."/>
            <person name="Coutinho P.M."/>
            <person name="Couturier J."/>
            <person name="Covert S."/>
            <person name="Cronk Q."/>
            <person name="Cunningham R."/>
            <person name="Davis J."/>
            <person name="Degroeve S."/>
            <person name="Dejardin A."/>
            <person name="Depamphilis C."/>
            <person name="Detter J."/>
            <person name="Dirks B."/>
            <person name="Dubchak I."/>
            <person name="Duplessis S."/>
            <person name="Ehlting J."/>
            <person name="Ellis B."/>
            <person name="Gendler K."/>
            <person name="Goodstein D."/>
            <person name="Gribskov M."/>
            <person name="Grimwood J."/>
            <person name="Groover A."/>
            <person name="Gunter L."/>
            <person name="Hamberger B."/>
            <person name="Heinze B."/>
            <person name="Helariutta Y."/>
            <person name="Henrissat B."/>
            <person name="Holligan D."/>
            <person name="Holt R."/>
            <person name="Huang W."/>
            <person name="Islam-Faridi N."/>
            <person name="Jones S."/>
            <person name="Jones-Rhoades M."/>
            <person name="Jorgensen R."/>
            <person name="Joshi C."/>
            <person name="Kangasjarvi J."/>
            <person name="Karlsson J."/>
            <person name="Kelleher C."/>
            <person name="Kirkpatrick R."/>
            <person name="Kirst M."/>
            <person name="Kohler A."/>
            <person name="Kalluri U."/>
            <person name="Larimer F."/>
            <person name="Leebens-Mack J."/>
            <person name="Leple J.C."/>
            <person name="Locascio P."/>
            <person name="Lou Y."/>
            <person name="Lucas S."/>
            <person name="Martin F."/>
            <person name="Montanini B."/>
            <person name="Napoli C."/>
            <person name="Nelson D.R."/>
            <person name="Nelson C."/>
            <person name="Nieminen K."/>
            <person name="Nilsson O."/>
            <person name="Pereda V."/>
            <person name="Peter G."/>
            <person name="Philippe R."/>
            <person name="Pilate G."/>
            <person name="Poliakov A."/>
            <person name="Razumovskaya J."/>
            <person name="Richardson P."/>
            <person name="Rinaldi C."/>
            <person name="Ritland K."/>
            <person name="Rouze P."/>
            <person name="Ryaboy D."/>
            <person name="Schmutz J."/>
            <person name="Schrader J."/>
            <person name="Segerman B."/>
            <person name="Shin H."/>
            <person name="Siddiqui A."/>
            <person name="Sterky F."/>
            <person name="Terry A."/>
            <person name="Tsai C.J."/>
            <person name="Uberbacher E."/>
            <person name="Unneberg P."/>
            <person name="Vahala J."/>
            <person name="Wall K."/>
            <person name="Wessler S."/>
            <person name="Yang G."/>
            <person name="Yin T."/>
            <person name="Douglas C."/>
            <person name="Marra M."/>
            <person name="Sandberg G."/>
            <person name="Van de Peer Y."/>
            <person name="Rokhsar D."/>
        </authorList>
    </citation>
    <scope>NUCLEOTIDE SEQUENCE [LARGE SCALE GENOMIC DNA]</scope>
    <source>
        <strain evidence="2">cv. Nisqually</strain>
    </source>
</reference>
<evidence type="ECO:0000313" key="2">
    <source>
        <dbReference type="Proteomes" id="UP000006729"/>
    </source>
</evidence>
<evidence type="ECO:0000313" key="1">
    <source>
        <dbReference type="EMBL" id="PNT09183.1"/>
    </source>
</evidence>
<dbReference type="AlphaFoldDB" id="B9NCZ7"/>
<dbReference type="STRING" id="3694.B9NCZ7"/>
<gene>
    <name evidence="1" type="ORF">POPTR_012G030800</name>
</gene>
<name>B9NCZ7_POPTR</name>
<organism evidence="1 2">
    <name type="scientific">Populus trichocarpa</name>
    <name type="common">Western balsam poplar</name>
    <name type="synonym">Populus balsamifera subsp. trichocarpa</name>
    <dbReference type="NCBI Taxonomy" id="3694"/>
    <lineage>
        <taxon>Eukaryota</taxon>
        <taxon>Viridiplantae</taxon>
        <taxon>Streptophyta</taxon>
        <taxon>Embryophyta</taxon>
        <taxon>Tracheophyta</taxon>
        <taxon>Spermatophyta</taxon>
        <taxon>Magnoliopsida</taxon>
        <taxon>eudicotyledons</taxon>
        <taxon>Gunneridae</taxon>
        <taxon>Pentapetalae</taxon>
        <taxon>rosids</taxon>
        <taxon>fabids</taxon>
        <taxon>Malpighiales</taxon>
        <taxon>Salicaceae</taxon>
        <taxon>Saliceae</taxon>
        <taxon>Populus</taxon>
    </lineage>
</organism>
<keyword evidence="2" id="KW-1185">Reference proteome</keyword>
<dbReference type="EMBL" id="CM009301">
    <property type="protein sequence ID" value="PNT09183.1"/>
    <property type="molecule type" value="Genomic_DNA"/>
</dbReference>
<dbReference type="eggNOG" id="KOG4018">
    <property type="taxonomic scope" value="Eukaryota"/>
</dbReference>
<accession>B9NCZ7</accession>
<dbReference type="InParanoid" id="B9NCZ7"/>
<dbReference type="HOGENOM" id="CLU_1868621_0_0_1"/>